<dbReference type="SUPFAM" id="SSF56281">
    <property type="entry name" value="Metallo-hydrolase/oxidoreductase"/>
    <property type="match status" value="1"/>
</dbReference>
<accession>A0A7X1J5U0</accession>
<organism evidence="2 3">
    <name type="scientific">Streptomyces cupreus</name>
    <dbReference type="NCBI Taxonomy" id="2759956"/>
    <lineage>
        <taxon>Bacteria</taxon>
        <taxon>Bacillati</taxon>
        <taxon>Actinomycetota</taxon>
        <taxon>Actinomycetes</taxon>
        <taxon>Kitasatosporales</taxon>
        <taxon>Streptomycetaceae</taxon>
        <taxon>Streptomyces</taxon>
    </lineage>
</organism>
<gene>
    <name evidence="2" type="ORF">H4N64_11465</name>
</gene>
<evidence type="ECO:0000313" key="2">
    <source>
        <dbReference type="EMBL" id="MBC2902217.1"/>
    </source>
</evidence>
<comment type="caution">
    <text evidence="2">The sequence shown here is derived from an EMBL/GenBank/DDBJ whole genome shotgun (WGS) entry which is preliminary data.</text>
</comment>
<dbReference type="RefSeq" id="WP_186282114.1">
    <property type="nucleotide sequence ID" value="NZ_JACMSF010000009.1"/>
</dbReference>
<dbReference type="Gene3D" id="3.60.15.10">
    <property type="entry name" value="Ribonuclease Z/Hydroxyacylglutathione hydrolase-like"/>
    <property type="match status" value="1"/>
</dbReference>
<reference evidence="2 3" key="1">
    <citation type="submission" date="2020-08" db="EMBL/GenBank/DDBJ databases">
        <title>Streptomyces sp. PSKA01 genome sequencing and assembly.</title>
        <authorList>
            <person name="Mandal S."/>
            <person name="Maiti P.K."/>
            <person name="Das P."/>
        </authorList>
    </citation>
    <scope>NUCLEOTIDE SEQUENCE [LARGE SCALE GENOMIC DNA]</scope>
    <source>
        <strain evidence="2 3">PSKA01</strain>
    </source>
</reference>
<keyword evidence="3" id="KW-1185">Reference proteome</keyword>
<dbReference type="Pfam" id="PF12706">
    <property type="entry name" value="Lactamase_B_2"/>
    <property type="match status" value="1"/>
</dbReference>
<feature type="domain" description="Metallo-beta-lactamase" evidence="1">
    <location>
        <begin position="74"/>
        <end position="174"/>
    </location>
</feature>
<dbReference type="InterPro" id="IPR001279">
    <property type="entry name" value="Metallo-B-lactamas"/>
</dbReference>
<protein>
    <recommendedName>
        <fullName evidence="1">Metallo-beta-lactamase domain-containing protein</fullName>
    </recommendedName>
</protein>
<dbReference type="AlphaFoldDB" id="A0A7X1J5U0"/>
<proteinExistence type="predicted"/>
<name>A0A7X1J5U0_9ACTN</name>
<evidence type="ECO:0000313" key="3">
    <source>
        <dbReference type="Proteomes" id="UP000584670"/>
    </source>
</evidence>
<dbReference type="Proteomes" id="UP000584670">
    <property type="component" value="Unassembled WGS sequence"/>
</dbReference>
<dbReference type="InterPro" id="IPR036866">
    <property type="entry name" value="RibonucZ/Hydroxyglut_hydro"/>
</dbReference>
<sequence>MKHWLRLTLLGVGAMNSPRFAPAGLLLRCPGHRVAFDGGPGAEPPAGPLDAWLVTDERAELRSVLRRRAAARGVHVAAGDLRIGEILVRCRPVVHTSHPAYGYRIEAGDVVVVWAPEFWEFPDWAAGADLMFAEAAAWDRPIRFRGGVGGHASVRTTGERAARLGVRRLVYAHIGRPSLRAMDAGARPPGGEWGVEGRTYSLAFSR</sequence>
<dbReference type="EMBL" id="JACMSF010000009">
    <property type="protein sequence ID" value="MBC2902217.1"/>
    <property type="molecule type" value="Genomic_DNA"/>
</dbReference>
<evidence type="ECO:0000259" key="1">
    <source>
        <dbReference type="Pfam" id="PF12706"/>
    </source>
</evidence>